<protein>
    <submittedName>
        <fullName evidence="1">CLUMA_CG012718, isoform A</fullName>
    </submittedName>
</protein>
<sequence>MELSRACTYRKSNFLSHLMLEHIINFNLSNKYPISTLTKLFCLTKYLLFLLFAFAELDTILGKFLVHLMFGSKHILMQGGSTSLILYLVFRSSSGQSTI</sequence>
<gene>
    <name evidence="1" type="ORF">CLUMA_CG012718</name>
</gene>
<dbReference type="AlphaFoldDB" id="A0A1J1IGZ1"/>
<organism evidence="1 2">
    <name type="scientific">Clunio marinus</name>
    <dbReference type="NCBI Taxonomy" id="568069"/>
    <lineage>
        <taxon>Eukaryota</taxon>
        <taxon>Metazoa</taxon>
        <taxon>Ecdysozoa</taxon>
        <taxon>Arthropoda</taxon>
        <taxon>Hexapoda</taxon>
        <taxon>Insecta</taxon>
        <taxon>Pterygota</taxon>
        <taxon>Neoptera</taxon>
        <taxon>Endopterygota</taxon>
        <taxon>Diptera</taxon>
        <taxon>Nematocera</taxon>
        <taxon>Chironomoidea</taxon>
        <taxon>Chironomidae</taxon>
        <taxon>Clunio</taxon>
    </lineage>
</organism>
<evidence type="ECO:0000313" key="2">
    <source>
        <dbReference type="Proteomes" id="UP000183832"/>
    </source>
</evidence>
<dbReference type="Proteomes" id="UP000183832">
    <property type="component" value="Unassembled WGS sequence"/>
</dbReference>
<dbReference type="EMBL" id="CVRI01000050">
    <property type="protein sequence ID" value="CRK99472.1"/>
    <property type="molecule type" value="Genomic_DNA"/>
</dbReference>
<name>A0A1J1IGZ1_9DIPT</name>
<keyword evidence="2" id="KW-1185">Reference proteome</keyword>
<reference evidence="1 2" key="1">
    <citation type="submission" date="2015-04" db="EMBL/GenBank/DDBJ databases">
        <authorList>
            <person name="Syromyatnikov M.Y."/>
            <person name="Popov V.N."/>
        </authorList>
    </citation>
    <scope>NUCLEOTIDE SEQUENCE [LARGE SCALE GENOMIC DNA]</scope>
</reference>
<accession>A0A1J1IGZ1</accession>
<proteinExistence type="predicted"/>
<evidence type="ECO:0000313" key="1">
    <source>
        <dbReference type="EMBL" id="CRK99472.1"/>
    </source>
</evidence>